<sequence>MNQPSQPLAKEVYILRNELSPDQLFIRPNPDGKQESYRVLNEVEVDGQHYAVMHKQNDHPDDAYIFRIKQNQAEEIDDETEWERIADALDEMLYFYDT</sequence>
<evidence type="ECO:0000313" key="2">
    <source>
        <dbReference type="Proteomes" id="UP000535491"/>
    </source>
</evidence>
<proteinExistence type="predicted"/>
<comment type="caution">
    <text evidence="1">The sequence shown here is derived from an EMBL/GenBank/DDBJ whole genome shotgun (WGS) entry which is preliminary data.</text>
</comment>
<dbReference type="InterPro" id="IPR009711">
    <property type="entry name" value="UPF0473"/>
</dbReference>
<dbReference type="AlphaFoldDB" id="A0A7W1WNC8"/>
<name>A0A7W1WNC8_9BACL</name>
<evidence type="ECO:0000313" key="1">
    <source>
        <dbReference type="EMBL" id="MBA4493020.1"/>
    </source>
</evidence>
<dbReference type="Proteomes" id="UP000535491">
    <property type="component" value="Unassembled WGS sequence"/>
</dbReference>
<reference evidence="1 2" key="1">
    <citation type="submission" date="2020-07" db="EMBL/GenBank/DDBJ databases">
        <authorList>
            <person name="Feng H."/>
        </authorList>
    </citation>
    <scope>NUCLEOTIDE SEQUENCE [LARGE SCALE GENOMIC DNA]</scope>
    <source>
        <strain evidence="2">s-10</strain>
    </source>
</reference>
<dbReference type="RefSeq" id="WP_181750238.1">
    <property type="nucleotide sequence ID" value="NZ_JACEIQ010000001.1"/>
</dbReference>
<accession>A0A7W1WNC8</accession>
<protein>
    <submittedName>
        <fullName evidence="1">DUF1292 domain-containing protein</fullName>
    </submittedName>
</protein>
<dbReference type="EMBL" id="JACEIQ010000001">
    <property type="protein sequence ID" value="MBA4493020.1"/>
    <property type="molecule type" value="Genomic_DNA"/>
</dbReference>
<organism evidence="1 2">
    <name type="scientific">Paenactinomyces guangxiensis</name>
    <dbReference type="NCBI Taxonomy" id="1490290"/>
    <lineage>
        <taxon>Bacteria</taxon>
        <taxon>Bacillati</taxon>
        <taxon>Bacillota</taxon>
        <taxon>Bacilli</taxon>
        <taxon>Bacillales</taxon>
        <taxon>Thermoactinomycetaceae</taxon>
        <taxon>Paenactinomyces</taxon>
    </lineage>
</organism>
<keyword evidence="2" id="KW-1185">Reference proteome</keyword>
<gene>
    <name evidence="1" type="ORF">H1191_01655</name>
</gene>
<dbReference type="Pfam" id="PF06949">
    <property type="entry name" value="DUF1292"/>
    <property type="match status" value="1"/>
</dbReference>